<dbReference type="AlphaFoldDB" id="A0AAX6DWD8"/>
<sequence>MLLFFYSRFKYTNLGRFRSSYFSCNHQVFISQEHFHMLAADTCEGTSANKQDLRSLKLTMEYIKALPMSYSHV</sequence>
<reference evidence="1" key="1">
    <citation type="journal article" date="2023" name="GigaByte">
        <title>Genome assembly of the bearded iris, Iris pallida Lam.</title>
        <authorList>
            <person name="Bruccoleri R.E."/>
            <person name="Oakeley E.J."/>
            <person name="Faust A.M.E."/>
            <person name="Altorfer M."/>
            <person name="Dessus-Babus S."/>
            <person name="Burckhardt D."/>
            <person name="Oertli M."/>
            <person name="Naumann U."/>
            <person name="Petersen F."/>
            <person name="Wong J."/>
        </authorList>
    </citation>
    <scope>NUCLEOTIDE SEQUENCE</scope>
    <source>
        <strain evidence="1">GSM-AAB239-AS_SAM_17_03QT</strain>
    </source>
</reference>
<evidence type="ECO:0000313" key="1">
    <source>
        <dbReference type="EMBL" id="KAJ6796157.1"/>
    </source>
</evidence>
<organism evidence="1 2">
    <name type="scientific">Iris pallida</name>
    <name type="common">Sweet iris</name>
    <dbReference type="NCBI Taxonomy" id="29817"/>
    <lineage>
        <taxon>Eukaryota</taxon>
        <taxon>Viridiplantae</taxon>
        <taxon>Streptophyta</taxon>
        <taxon>Embryophyta</taxon>
        <taxon>Tracheophyta</taxon>
        <taxon>Spermatophyta</taxon>
        <taxon>Magnoliopsida</taxon>
        <taxon>Liliopsida</taxon>
        <taxon>Asparagales</taxon>
        <taxon>Iridaceae</taxon>
        <taxon>Iridoideae</taxon>
        <taxon>Irideae</taxon>
        <taxon>Iris</taxon>
    </lineage>
</organism>
<accession>A0AAX6DWD8</accession>
<proteinExistence type="predicted"/>
<name>A0AAX6DWD8_IRIPA</name>
<gene>
    <name evidence="1" type="ORF">M6B38_222205</name>
</gene>
<evidence type="ECO:0000313" key="2">
    <source>
        <dbReference type="Proteomes" id="UP001140949"/>
    </source>
</evidence>
<reference evidence="1" key="2">
    <citation type="submission" date="2023-04" db="EMBL/GenBank/DDBJ databases">
        <authorList>
            <person name="Bruccoleri R.E."/>
            <person name="Oakeley E.J."/>
            <person name="Faust A.-M."/>
            <person name="Dessus-Babus S."/>
            <person name="Altorfer M."/>
            <person name="Burckhardt D."/>
            <person name="Oertli M."/>
            <person name="Naumann U."/>
            <person name="Petersen F."/>
            <person name="Wong J."/>
        </authorList>
    </citation>
    <scope>NUCLEOTIDE SEQUENCE</scope>
    <source>
        <strain evidence="1">GSM-AAB239-AS_SAM_17_03QT</strain>
        <tissue evidence="1">Leaf</tissue>
    </source>
</reference>
<keyword evidence="2" id="KW-1185">Reference proteome</keyword>
<protein>
    <submittedName>
        <fullName evidence="1">Calmodulin-binding transcription activator 1 isoform X1</fullName>
    </submittedName>
</protein>
<dbReference type="EMBL" id="JANAVB010041419">
    <property type="protein sequence ID" value="KAJ6796157.1"/>
    <property type="molecule type" value="Genomic_DNA"/>
</dbReference>
<dbReference type="Proteomes" id="UP001140949">
    <property type="component" value="Unassembled WGS sequence"/>
</dbReference>
<comment type="caution">
    <text evidence="1">The sequence shown here is derived from an EMBL/GenBank/DDBJ whole genome shotgun (WGS) entry which is preliminary data.</text>
</comment>